<dbReference type="Proteomes" id="UP000015106">
    <property type="component" value="Chromosome 3"/>
</dbReference>
<proteinExistence type="predicted"/>
<reference evidence="1" key="2">
    <citation type="submission" date="2018-03" db="EMBL/GenBank/DDBJ databases">
        <title>The Triticum urartu genome reveals the dynamic nature of wheat genome evolution.</title>
        <authorList>
            <person name="Ling H."/>
            <person name="Ma B."/>
            <person name="Shi X."/>
            <person name="Liu H."/>
            <person name="Dong L."/>
            <person name="Sun H."/>
            <person name="Cao Y."/>
            <person name="Gao Q."/>
            <person name="Zheng S."/>
            <person name="Li Y."/>
            <person name="Yu Y."/>
            <person name="Du H."/>
            <person name="Qi M."/>
            <person name="Li Y."/>
            <person name="Yu H."/>
            <person name="Cui Y."/>
            <person name="Wang N."/>
            <person name="Chen C."/>
            <person name="Wu H."/>
            <person name="Zhao Y."/>
            <person name="Zhang J."/>
            <person name="Li Y."/>
            <person name="Zhou W."/>
            <person name="Zhang B."/>
            <person name="Hu W."/>
            <person name="Eijk M."/>
            <person name="Tang J."/>
            <person name="Witsenboer H."/>
            <person name="Zhao S."/>
            <person name="Li Z."/>
            <person name="Zhang A."/>
            <person name="Wang D."/>
            <person name="Liang C."/>
        </authorList>
    </citation>
    <scope>NUCLEOTIDE SEQUENCE [LARGE SCALE GENOMIC DNA]</scope>
    <source>
        <strain evidence="1">cv. G1812</strain>
    </source>
</reference>
<reference evidence="1" key="3">
    <citation type="submission" date="2022-06" db="UniProtKB">
        <authorList>
            <consortium name="EnsemblPlants"/>
        </authorList>
    </citation>
    <scope>IDENTIFICATION</scope>
</reference>
<reference evidence="2" key="1">
    <citation type="journal article" date="2013" name="Nature">
        <title>Draft genome of the wheat A-genome progenitor Triticum urartu.</title>
        <authorList>
            <person name="Ling H.Q."/>
            <person name="Zhao S."/>
            <person name="Liu D."/>
            <person name="Wang J."/>
            <person name="Sun H."/>
            <person name="Zhang C."/>
            <person name="Fan H."/>
            <person name="Li D."/>
            <person name="Dong L."/>
            <person name="Tao Y."/>
            <person name="Gao C."/>
            <person name="Wu H."/>
            <person name="Li Y."/>
            <person name="Cui Y."/>
            <person name="Guo X."/>
            <person name="Zheng S."/>
            <person name="Wang B."/>
            <person name="Yu K."/>
            <person name="Liang Q."/>
            <person name="Yang W."/>
            <person name="Lou X."/>
            <person name="Chen J."/>
            <person name="Feng M."/>
            <person name="Jian J."/>
            <person name="Zhang X."/>
            <person name="Luo G."/>
            <person name="Jiang Y."/>
            <person name="Liu J."/>
            <person name="Wang Z."/>
            <person name="Sha Y."/>
            <person name="Zhang B."/>
            <person name="Wu H."/>
            <person name="Tang D."/>
            <person name="Shen Q."/>
            <person name="Xue P."/>
            <person name="Zou S."/>
            <person name="Wang X."/>
            <person name="Liu X."/>
            <person name="Wang F."/>
            <person name="Yang Y."/>
            <person name="An X."/>
            <person name="Dong Z."/>
            <person name="Zhang K."/>
            <person name="Zhang X."/>
            <person name="Luo M.C."/>
            <person name="Dvorak J."/>
            <person name="Tong Y."/>
            <person name="Wang J."/>
            <person name="Yang H."/>
            <person name="Li Z."/>
            <person name="Wang D."/>
            <person name="Zhang A."/>
            <person name="Wang J."/>
        </authorList>
    </citation>
    <scope>NUCLEOTIDE SEQUENCE</scope>
    <source>
        <strain evidence="2">cv. G1812</strain>
    </source>
</reference>
<protein>
    <submittedName>
        <fullName evidence="1">Uncharacterized protein</fullName>
    </submittedName>
</protein>
<dbReference type="AlphaFoldDB" id="A0A8R7TTN1"/>
<organism evidence="1 2">
    <name type="scientific">Triticum urartu</name>
    <name type="common">Red wild einkorn</name>
    <name type="synonym">Crithodium urartu</name>
    <dbReference type="NCBI Taxonomy" id="4572"/>
    <lineage>
        <taxon>Eukaryota</taxon>
        <taxon>Viridiplantae</taxon>
        <taxon>Streptophyta</taxon>
        <taxon>Embryophyta</taxon>
        <taxon>Tracheophyta</taxon>
        <taxon>Spermatophyta</taxon>
        <taxon>Magnoliopsida</taxon>
        <taxon>Liliopsida</taxon>
        <taxon>Poales</taxon>
        <taxon>Poaceae</taxon>
        <taxon>BOP clade</taxon>
        <taxon>Pooideae</taxon>
        <taxon>Triticodae</taxon>
        <taxon>Triticeae</taxon>
        <taxon>Triticinae</taxon>
        <taxon>Triticum</taxon>
    </lineage>
</organism>
<accession>A0A8R7TTN1</accession>
<evidence type="ECO:0000313" key="2">
    <source>
        <dbReference type="Proteomes" id="UP000015106"/>
    </source>
</evidence>
<keyword evidence="2" id="KW-1185">Reference proteome</keyword>
<name>A0A8R7TTN1_TRIUA</name>
<evidence type="ECO:0000313" key="1">
    <source>
        <dbReference type="EnsemblPlants" id="TuG1812G0300001419.01.T01.cds405750"/>
    </source>
</evidence>
<dbReference type="Gramene" id="TuG1812G0300001419.01.T01">
    <property type="protein sequence ID" value="TuG1812G0300001419.01.T01.cds405750"/>
    <property type="gene ID" value="TuG1812G0300001419.01"/>
</dbReference>
<dbReference type="EnsemblPlants" id="TuG1812G0300001419.01.T01">
    <property type="protein sequence ID" value="TuG1812G0300001419.01.T01.cds405750"/>
    <property type="gene ID" value="TuG1812G0300001419.01"/>
</dbReference>
<sequence>KGEPRDAELPCDVTCPPVYHVRYDAALTQALLLTKVGHERLPKCVNGLHEFRKQVRGMDHVEVLAPVR</sequence>